<dbReference type="AlphaFoldDB" id="M2QDR1"/>
<name>M2QDR1_CERS8</name>
<gene>
    <name evidence="1" type="ORF">CERSUDRAFT_116647</name>
</gene>
<evidence type="ECO:0000313" key="2">
    <source>
        <dbReference type="Proteomes" id="UP000016930"/>
    </source>
</evidence>
<protein>
    <submittedName>
        <fullName evidence="1">Uncharacterized protein</fullName>
    </submittedName>
</protein>
<dbReference type="EMBL" id="KB445801">
    <property type="protein sequence ID" value="EMD35183.1"/>
    <property type="molecule type" value="Genomic_DNA"/>
</dbReference>
<dbReference type="HOGENOM" id="CLU_2589532_0_0_1"/>
<reference evidence="1 2" key="1">
    <citation type="journal article" date="2012" name="Proc. Natl. Acad. Sci. U.S.A.">
        <title>Comparative genomics of Ceriporiopsis subvermispora and Phanerochaete chrysosporium provide insight into selective ligninolysis.</title>
        <authorList>
            <person name="Fernandez-Fueyo E."/>
            <person name="Ruiz-Duenas F.J."/>
            <person name="Ferreira P."/>
            <person name="Floudas D."/>
            <person name="Hibbett D.S."/>
            <person name="Canessa P."/>
            <person name="Larrondo L.F."/>
            <person name="James T.Y."/>
            <person name="Seelenfreund D."/>
            <person name="Lobos S."/>
            <person name="Polanco R."/>
            <person name="Tello M."/>
            <person name="Honda Y."/>
            <person name="Watanabe T."/>
            <person name="Watanabe T."/>
            <person name="Ryu J.S."/>
            <person name="Kubicek C.P."/>
            <person name="Schmoll M."/>
            <person name="Gaskell J."/>
            <person name="Hammel K.E."/>
            <person name="St John F.J."/>
            <person name="Vanden Wymelenberg A."/>
            <person name="Sabat G."/>
            <person name="Splinter BonDurant S."/>
            <person name="Syed K."/>
            <person name="Yadav J.S."/>
            <person name="Doddapaneni H."/>
            <person name="Subramanian V."/>
            <person name="Lavin J.L."/>
            <person name="Oguiza J.A."/>
            <person name="Perez G."/>
            <person name="Pisabarro A.G."/>
            <person name="Ramirez L."/>
            <person name="Santoyo F."/>
            <person name="Master E."/>
            <person name="Coutinho P.M."/>
            <person name="Henrissat B."/>
            <person name="Lombard V."/>
            <person name="Magnuson J.K."/>
            <person name="Kuees U."/>
            <person name="Hori C."/>
            <person name="Igarashi K."/>
            <person name="Samejima M."/>
            <person name="Held B.W."/>
            <person name="Barry K.W."/>
            <person name="LaButti K.M."/>
            <person name="Lapidus A."/>
            <person name="Lindquist E.A."/>
            <person name="Lucas S.M."/>
            <person name="Riley R."/>
            <person name="Salamov A.A."/>
            <person name="Hoffmeister D."/>
            <person name="Schwenk D."/>
            <person name="Hadar Y."/>
            <person name="Yarden O."/>
            <person name="de Vries R.P."/>
            <person name="Wiebenga A."/>
            <person name="Stenlid J."/>
            <person name="Eastwood D."/>
            <person name="Grigoriev I.V."/>
            <person name="Berka R.M."/>
            <person name="Blanchette R.A."/>
            <person name="Kersten P."/>
            <person name="Martinez A.T."/>
            <person name="Vicuna R."/>
            <person name="Cullen D."/>
        </authorList>
    </citation>
    <scope>NUCLEOTIDE SEQUENCE [LARGE SCALE GENOMIC DNA]</scope>
    <source>
        <strain evidence="1 2">B</strain>
    </source>
</reference>
<dbReference type="Proteomes" id="UP000016930">
    <property type="component" value="Unassembled WGS sequence"/>
</dbReference>
<keyword evidence="2" id="KW-1185">Reference proteome</keyword>
<evidence type="ECO:0000313" key="1">
    <source>
        <dbReference type="EMBL" id="EMD35183.1"/>
    </source>
</evidence>
<accession>M2QDR1</accession>
<sequence>MTAMVINPKQAGERAPGLLRRRFDWTLDRAFRSVSKPDLADSAIGPSRFAAEPPTLSSLSSLLIPLSTEGDALRLSVKGS</sequence>
<organism evidence="1 2">
    <name type="scientific">Ceriporiopsis subvermispora (strain B)</name>
    <name type="common">White-rot fungus</name>
    <name type="synonym">Gelatoporia subvermispora</name>
    <dbReference type="NCBI Taxonomy" id="914234"/>
    <lineage>
        <taxon>Eukaryota</taxon>
        <taxon>Fungi</taxon>
        <taxon>Dikarya</taxon>
        <taxon>Basidiomycota</taxon>
        <taxon>Agaricomycotina</taxon>
        <taxon>Agaricomycetes</taxon>
        <taxon>Polyporales</taxon>
        <taxon>Gelatoporiaceae</taxon>
        <taxon>Gelatoporia</taxon>
    </lineage>
</organism>
<proteinExistence type="predicted"/>